<keyword evidence="5" id="KW-0325">Glycoprotein</keyword>
<reference evidence="11" key="1">
    <citation type="submission" date="2021-12" db="EMBL/GenBank/DDBJ databases">
        <title>Prjna785345.</title>
        <authorList>
            <person name="Rujirawat T."/>
            <person name="Krajaejun T."/>
        </authorList>
    </citation>
    <scope>NUCLEOTIDE SEQUENCE</scope>
    <source>
        <strain evidence="11">Pi057C3</strain>
    </source>
</reference>
<evidence type="ECO:0000256" key="1">
    <source>
        <dbReference type="ARBA" id="ARBA00004613"/>
    </source>
</evidence>
<dbReference type="EC" id="3.1.3.2" evidence="6"/>
<feature type="region of interest" description="Disordered" evidence="7">
    <location>
        <begin position="29"/>
        <end position="51"/>
    </location>
</feature>
<dbReference type="GO" id="GO:0005576">
    <property type="term" value="C:extracellular region"/>
    <property type="evidence" value="ECO:0007669"/>
    <property type="project" value="UniProtKB-SubCell"/>
</dbReference>
<proteinExistence type="inferred from homology"/>
<name>A0AAD5LI44_PYTIN</name>
<dbReference type="InterPro" id="IPR025733">
    <property type="entry name" value="PAPs_C"/>
</dbReference>
<keyword evidence="3" id="KW-0964">Secreted</keyword>
<dbReference type="EMBL" id="JAKCXM010000189">
    <property type="protein sequence ID" value="KAJ0399248.1"/>
    <property type="molecule type" value="Genomic_DNA"/>
</dbReference>
<dbReference type="Proteomes" id="UP001209570">
    <property type="component" value="Unassembled WGS sequence"/>
</dbReference>
<feature type="domain" description="Purple acid phosphatase N-terminal" evidence="10">
    <location>
        <begin position="228"/>
        <end position="333"/>
    </location>
</feature>
<evidence type="ECO:0000259" key="8">
    <source>
        <dbReference type="Pfam" id="PF00149"/>
    </source>
</evidence>
<dbReference type="SUPFAM" id="SSF49363">
    <property type="entry name" value="Purple acid phosphatase, N-terminal domain"/>
    <property type="match status" value="1"/>
</dbReference>
<dbReference type="Pfam" id="PF00149">
    <property type="entry name" value="Metallophos"/>
    <property type="match status" value="1"/>
</dbReference>
<evidence type="ECO:0000256" key="3">
    <source>
        <dbReference type="ARBA" id="ARBA00022525"/>
    </source>
</evidence>
<comment type="subcellular location">
    <subcellularLocation>
        <location evidence="1">Secreted</location>
    </subcellularLocation>
</comment>
<dbReference type="InterPro" id="IPR008963">
    <property type="entry name" value="Purple_acid_Pase-like_N"/>
</dbReference>
<dbReference type="CDD" id="cd00839">
    <property type="entry name" value="MPP_PAPs"/>
    <property type="match status" value="1"/>
</dbReference>
<feature type="domain" description="Calcineurin-like phosphoesterase" evidence="8">
    <location>
        <begin position="347"/>
        <end position="589"/>
    </location>
</feature>
<evidence type="ECO:0000256" key="6">
    <source>
        <dbReference type="RuleBase" id="RU361203"/>
    </source>
</evidence>
<evidence type="ECO:0000313" key="12">
    <source>
        <dbReference type="Proteomes" id="UP001209570"/>
    </source>
</evidence>
<dbReference type="GO" id="GO:0003993">
    <property type="term" value="F:acid phosphatase activity"/>
    <property type="evidence" value="ECO:0007669"/>
    <property type="project" value="UniProtKB-EC"/>
</dbReference>
<sequence>MNLWRVGTAFALGLLAGASTASRVVEDATSRRKHSTRRGGAWTVHDENDHEPCPVMDDGEAEAEVEGKAARQCVFVEPRQSAGLSLLFSDVVTRLSIWSQADAWVNSKDLAKRPPGKALMMVSRTKIDHMDKLHVTFQLHNTRPTRNDWLGIYCVDESSDGGDVPDSEYIDWQHANGHAVGSVQVGPLTNMRCAWQFRYFTKSMEEGAVYEKLGETEVVRFARGGQEPVQLHLALTENDSEMRVMWTSSKVSAPMVWYGTSPSRLDRSALATARTYDASDMCSSPATKMGAQFFRDPGLLHSAVMTDLEPNTTYFYVVGSLKDGKSATYSFRTPPVPGTQPHTSSFFVYGDLGDWNIRATGPKPEGRTATTIELMQRDLGDPKRDYLAVLHVGDISYAMGRTYLWDQFGAMIEPVASAVPYMFGAMIEPVASAVPYMVGIGNHEYDYDTGGSKDPSGVEGNGFHPKEGNYGGDSRGECGVPLNKRFIMPDNGNQVFWWSRDIALVHHVMISSEHDYTVGSKMYRWLEQDLANVDRTKTPWIVIHTHRPLYCSVEYPADYKVSLFMREQLEPLLLKYHVDLVFSGHYHSYERTCPVSHGQCRSVVDADGHERALAPVHIMVGSAGADVDNAKYYDVPWRKAAIMDYGYGRLHVYNATHAQFEFQHNRNERVEDETWIITDHKW</sequence>
<feature type="signal peptide" evidence="6">
    <location>
        <begin position="1"/>
        <end position="21"/>
    </location>
</feature>
<evidence type="ECO:0000259" key="9">
    <source>
        <dbReference type="Pfam" id="PF14008"/>
    </source>
</evidence>
<evidence type="ECO:0000256" key="2">
    <source>
        <dbReference type="ARBA" id="ARBA00011738"/>
    </source>
</evidence>
<evidence type="ECO:0000259" key="10">
    <source>
        <dbReference type="Pfam" id="PF16656"/>
    </source>
</evidence>
<comment type="subunit">
    <text evidence="2">Homodimer.</text>
</comment>
<evidence type="ECO:0000313" key="11">
    <source>
        <dbReference type="EMBL" id="KAJ0399248.1"/>
    </source>
</evidence>
<keyword evidence="6" id="KW-0378">Hydrolase</keyword>
<comment type="similarity">
    <text evidence="6">Belongs to the metallophosphoesterase superfamily. Purple acid phosphatase family.</text>
</comment>
<dbReference type="Pfam" id="PF16656">
    <property type="entry name" value="Pur_ac_phosph_N"/>
    <property type="match status" value="1"/>
</dbReference>
<protein>
    <recommendedName>
        <fullName evidence="6">Purple acid phosphatase</fullName>
        <ecNumber evidence="6">3.1.3.2</ecNumber>
    </recommendedName>
</protein>
<dbReference type="PANTHER" id="PTHR45778:SF7">
    <property type="entry name" value="PURPLE ACID PHOSPHATASE"/>
    <property type="match status" value="1"/>
</dbReference>
<organism evidence="11 12">
    <name type="scientific">Pythium insidiosum</name>
    <name type="common">Pythiosis disease agent</name>
    <dbReference type="NCBI Taxonomy" id="114742"/>
    <lineage>
        <taxon>Eukaryota</taxon>
        <taxon>Sar</taxon>
        <taxon>Stramenopiles</taxon>
        <taxon>Oomycota</taxon>
        <taxon>Peronosporomycetes</taxon>
        <taxon>Pythiales</taxon>
        <taxon>Pythiaceae</taxon>
        <taxon>Pythium</taxon>
    </lineage>
</organism>
<evidence type="ECO:0000256" key="7">
    <source>
        <dbReference type="SAM" id="MobiDB-lite"/>
    </source>
</evidence>
<keyword evidence="4 6" id="KW-0732">Signal</keyword>
<dbReference type="Gene3D" id="3.60.21.10">
    <property type="match status" value="2"/>
</dbReference>
<dbReference type="Gene3D" id="2.60.40.380">
    <property type="entry name" value="Purple acid phosphatase-like, N-terminal"/>
    <property type="match status" value="1"/>
</dbReference>
<feature type="chain" id="PRO_5041783532" description="Purple acid phosphatase" evidence="6">
    <location>
        <begin position="22"/>
        <end position="682"/>
    </location>
</feature>
<dbReference type="InterPro" id="IPR041792">
    <property type="entry name" value="MPP_PAP"/>
</dbReference>
<gene>
    <name evidence="11" type="ORF">P43SY_007096</name>
</gene>
<evidence type="ECO:0000256" key="5">
    <source>
        <dbReference type="ARBA" id="ARBA00023180"/>
    </source>
</evidence>
<dbReference type="GO" id="GO:0046872">
    <property type="term" value="F:metal ion binding"/>
    <property type="evidence" value="ECO:0007669"/>
    <property type="project" value="InterPro"/>
</dbReference>
<feature type="domain" description="Purple acid phosphatase C-terminal" evidence="9">
    <location>
        <begin position="614"/>
        <end position="673"/>
    </location>
</feature>
<dbReference type="Pfam" id="PF14008">
    <property type="entry name" value="Metallophos_C"/>
    <property type="match status" value="1"/>
</dbReference>
<dbReference type="PANTHER" id="PTHR45778">
    <property type="entry name" value="PURPLE ACID PHOSPHATASE-RELATED"/>
    <property type="match status" value="1"/>
</dbReference>
<keyword evidence="12" id="KW-1185">Reference proteome</keyword>
<dbReference type="InterPro" id="IPR004843">
    <property type="entry name" value="Calcineurin-like_PHP"/>
</dbReference>
<dbReference type="SUPFAM" id="SSF56300">
    <property type="entry name" value="Metallo-dependent phosphatases"/>
    <property type="match status" value="1"/>
</dbReference>
<comment type="catalytic activity">
    <reaction evidence="6">
        <text>a phosphate monoester + H2O = an alcohol + phosphate</text>
        <dbReference type="Rhea" id="RHEA:15017"/>
        <dbReference type="ChEBI" id="CHEBI:15377"/>
        <dbReference type="ChEBI" id="CHEBI:30879"/>
        <dbReference type="ChEBI" id="CHEBI:43474"/>
        <dbReference type="ChEBI" id="CHEBI:67140"/>
        <dbReference type="EC" id="3.1.3.2"/>
    </reaction>
</comment>
<dbReference type="InterPro" id="IPR015914">
    <property type="entry name" value="PAPs_N"/>
</dbReference>
<dbReference type="InterPro" id="IPR029052">
    <property type="entry name" value="Metallo-depent_PP-like"/>
</dbReference>
<accession>A0AAD5LI44</accession>
<dbReference type="AlphaFoldDB" id="A0AAD5LI44"/>
<evidence type="ECO:0000256" key="4">
    <source>
        <dbReference type="ARBA" id="ARBA00022729"/>
    </source>
</evidence>
<comment type="caution">
    <text evidence="11">The sequence shown here is derived from an EMBL/GenBank/DDBJ whole genome shotgun (WGS) entry which is preliminary data.</text>
</comment>